<gene>
    <name evidence="2" type="ORF">BCR42DRAFT_423679</name>
</gene>
<feature type="region of interest" description="Disordered" evidence="1">
    <location>
        <begin position="1"/>
        <end position="33"/>
    </location>
</feature>
<keyword evidence="3" id="KW-1185">Reference proteome</keyword>
<name>A0A1X2I568_9FUNG</name>
<proteinExistence type="predicted"/>
<evidence type="ECO:0000313" key="2">
    <source>
        <dbReference type="EMBL" id="ORZ09571.1"/>
    </source>
</evidence>
<evidence type="ECO:0000313" key="3">
    <source>
        <dbReference type="Proteomes" id="UP000193560"/>
    </source>
</evidence>
<protein>
    <submittedName>
        <fullName evidence="2">Uncharacterized protein</fullName>
    </submittedName>
</protein>
<sequence length="155" mass="17448">MSHGDGICPDPPGPTSIRARPKSIKHEVQDHSKSSVHRQFRGIVINRFVDIFPPLCPELASFDNRPYHVHHRRVILLGSSSLKVPNSFFTPKGNNDLNEFELPKCLSLGTPFVVIKFLRIAIIIIKSFNITDSLCFIVRALTAFVYHIQCLATTN</sequence>
<feature type="compositionally biased region" description="Basic and acidic residues" evidence="1">
    <location>
        <begin position="24"/>
        <end position="33"/>
    </location>
</feature>
<reference evidence="2 3" key="1">
    <citation type="submission" date="2016-07" db="EMBL/GenBank/DDBJ databases">
        <title>Pervasive Adenine N6-methylation of Active Genes in Fungi.</title>
        <authorList>
            <consortium name="DOE Joint Genome Institute"/>
            <person name="Mondo S.J."/>
            <person name="Dannebaum R.O."/>
            <person name="Kuo R.C."/>
            <person name="Labutti K."/>
            <person name="Haridas S."/>
            <person name="Kuo A."/>
            <person name="Salamov A."/>
            <person name="Ahrendt S.R."/>
            <person name="Lipzen A."/>
            <person name="Sullivan W."/>
            <person name="Andreopoulos W.B."/>
            <person name="Clum A."/>
            <person name="Lindquist E."/>
            <person name="Daum C."/>
            <person name="Ramamoorthy G.K."/>
            <person name="Gryganskyi A."/>
            <person name="Culley D."/>
            <person name="Magnuson J.K."/>
            <person name="James T.Y."/>
            <person name="O'Malley M.A."/>
            <person name="Stajich J.E."/>
            <person name="Spatafora J.W."/>
            <person name="Visel A."/>
            <person name="Grigoriev I.V."/>
        </authorList>
    </citation>
    <scope>NUCLEOTIDE SEQUENCE [LARGE SCALE GENOMIC DNA]</scope>
    <source>
        <strain evidence="2 3">NRRL 1336</strain>
    </source>
</reference>
<dbReference type="AlphaFoldDB" id="A0A1X2I568"/>
<dbReference type="Proteomes" id="UP000193560">
    <property type="component" value="Unassembled WGS sequence"/>
</dbReference>
<organism evidence="2 3">
    <name type="scientific">Absidia repens</name>
    <dbReference type="NCBI Taxonomy" id="90262"/>
    <lineage>
        <taxon>Eukaryota</taxon>
        <taxon>Fungi</taxon>
        <taxon>Fungi incertae sedis</taxon>
        <taxon>Mucoromycota</taxon>
        <taxon>Mucoromycotina</taxon>
        <taxon>Mucoromycetes</taxon>
        <taxon>Mucorales</taxon>
        <taxon>Cunninghamellaceae</taxon>
        <taxon>Absidia</taxon>
    </lineage>
</organism>
<dbReference type="EMBL" id="MCGE01000027">
    <property type="protein sequence ID" value="ORZ09571.1"/>
    <property type="molecule type" value="Genomic_DNA"/>
</dbReference>
<evidence type="ECO:0000256" key="1">
    <source>
        <dbReference type="SAM" id="MobiDB-lite"/>
    </source>
</evidence>
<accession>A0A1X2I568</accession>
<comment type="caution">
    <text evidence="2">The sequence shown here is derived from an EMBL/GenBank/DDBJ whole genome shotgun (WGS) entry which is preliminary data.</text>
</comment>